<accession>A0AAD9JNV6</accession>
<dbReference type="Proteomes" id="UP001208570">
    <property type="component" value="Unassembled WGS sequence"/>
</dbReference>
<sequence>MLRHTDGWANIYISIDLTPTERDIERKLRQKLRVIRDAGERNLIIRSSHIVTRATEITINQREAENSSTKGEKQRIKTVTLDNSITQVKWHRTYQDHLHER</sequence>
<dbReference type="AlphaFoldDB" id="A0AAD9JNV6"/>
<name>A0AAD9JNV6_9ANNE</name>
<comment type="caution">
    <text evidence="1">The sequence shown here is derived from an EMBL/GenBank/DDBJ whole genome shotgun (WGS) entry which is preliminary data.</text>
</comment>
<organism evidence="1 2">
    <name type="scientific">Paralvinella palmiformis</name>
    <dbReference type="NCBI Taxonomy" id="53620"/>
    <lineage>
        <taxon>Eukaryota</taxon>
        <taxon>Metazoa</taxon>
        <taxon>Spiralia</taxon>
        <taxon>Lophotrochozoa</taxon>
        <taxon>Annelida</taxon>
        <taxon>Polychaeta</taxon>
        <taxon>Sedentaria</taxon>
        <taxon>Canalipalpata</taxon>
        <taxon>Terebellida</taxon>
        <taxon>Terebelliformia</taxon>
        <taxon>Alvinellidae</taxon>
        <taxon>Paralvinella</taxon>
    </lineage>
</organism>
<dbReference type="EMBL" id="JAODUP010000207">
    <property type="protein sequence ID" value="KAK2156694.1"/>
    <property type="molecule type" value="Genomic_DNA"/>
</dbReference>
<evidence type="ECO:0000313" key="1">
    <source>
        <dbReference type="EMBL" id="KAK2156694.1"/>
    </source>
</evidence>
<proteinExistence type="predicted"/>
<protein>
    <submittedName>
        <fullName evidence="1">Uncharacterized protein</fullName>
    </submittedName>
</protein>
<keyword evidence="2" id="KW-1185">Reference proteome</keyword>
<reference evidence="1" key="1">
    <citation type="journal article" date="2023" name="Mol. Biol. Evol.">
        <title>Third-Generation Sequencing Reveals the Adaptive Role of the Epigenome in Three Deep-Sea Polychaetes.</title>
        <authorList>
            <person name="Perez M."/>
            <person name="Aroh O."/>
            <person name="Sun Y."/>
            <person name="Lan Y."/>
            <person name="Juniper S.K."/>
            <person name="Young C.R."/>
            <person name="Angers B."/>
            <person name="Qian P.Y."/>
        </authorList>
    </citation>
    <scope>NUCLEOTIDE SEQUENCE</scope>
    <source>
        <strain evidence="1">P08H-3</strain>
    </source>
</reference>
<gene>
    <name evidence="1" type="ORF">LSH36_207g04008</name>
</gene>
<evidence type="ECO:0000313" key="2">
    <source>
        <dbReference type="Proteomes" id="UP001208570"/>
    </source>
</evidence>